<name>A0A484MFT6_9ASTE</name>
<reference evidence="1 2" key="1">
    <citation type="submission" date="2018-04" db="EMBL/GenBank/DDBJ databases">
        <authorList>
            <person name="Vogel A."/>
        </authorList>
    </citation>
    <scope>NUCLEOTIDE SEQUENCE [LARGE SCALE GENOMIC DNA]</scope>
</reference>
<dbReference type="Proteomes" id="UP000595140">
    <property type="component" value="Unassembled WGS sequence"/>
</dbReference>
<organism evidence="1 2">
    <name type="scientific">Cuscuta campestris</name>
    <dbReference type="NCBI Taxonomy" id="132261"/>
    <lineage>
        <taxon>Eukaryota</taxon>
        <taxon>Viridiplantae</taxon>
        <taxon>Streptophyta</taxon>
        <taxon>Embryophyta</taxon>
        <taxon>Tracheophyta</taxon>
        <taxon>Spermatophyta</taxon>
        <taxon>Magnoliopsida</taxon>
        <taxon>eudicotyledons</taxon>
        <taxon>Gunneridae</taxon>
        <taxon>Pentapetalae</taxon>
        <taxon>asterids</taxon>
        <taxon>lamiids</taxon>
        <taxon>Solanales</taxon>
        <taxon>Convolvulaceae</taxon>
        <taxon>Cuscuteae</taxon>
        <taxon>Cuscuta</taxon>
        <taxon>Cuscuta subgen. Grammica</taxon>
        <taxon>Cuscuta sect. Cleistogrammica</taxon>
    </lineage>
</organism>
<protein>
    <submittedName>
        <fullName evidence="1">Uncharacterized protein</fullName>
    </submittedName>
</protein>
<proteinExistence type="predicted"/>
<accession>A0A484MFT6</accession>
<sequence>MCDSLSTSRYTGMPKTWKKLKYDNLMRGDDDELQGVILRAGRNSKPMKLVRGRMLEDLENFESKRFRSAKEIYDMIKGHIDAVNPQLYDDDPSDPGRFCFMVCGFINKEPFIFNAGHRVPGLDSGFQLVPFTCAGSGAQYTKQIFDVAKESPEIEMVEVGSFLVPKFSSKDKVFLWAKKMMTAASISDPGRTGGTLNLLHFSSNTSMSKDTALLDCLVDCNPTVHAIVSGIWREPTEEDVKKWELLDADRP</sequence>
<gene>
    <name evidence="1" type="ORF">CCAM_LOCUS28642</name>
</gene>
<dbReference type="AlphaFoldDB" id="A0A484MFT6"/>
<keyword evidence="2" id="KW-1185">Reference proteome</keyword>
<dbReference type="EMBL" id="OOIL02003256">
    <property type="protein sequence ID" value="VFQ86866.1"/>
    <property type="molecule type" value="Genomic_DNA"/>
</dbReference>
<evidence type="ECO:0000313" key="2">
    <source>
        <dbReference type="Proteomes" id="UP000595140"/>
    </source>
</evidence>
<evidence type="ECO:0000313" key="1">
    <source>
        <dbReference type="EMBL" id="VFQ86866.1"/>
    </source>
</evidence>